<dbReference type="PANTHER" id="PTHR46310">
    <property type="entry name" value="AMIDASE 1"/>
    <property type="match status" value="1"/>
</dbReference>
<keyword evidence="5" id="KW-1185">Reference proteome</keyword>
<protein>
    <recommendedName>
        <fullName evidence="3">Amidase domain-containing protein</fullName>
    </recommendedName>
</protein>
<dbReference type="Proteomes" id="UP000652761">
    <property type="component" value="Unassembled WGS sequence"/>
</dbReference>
<dbReference type="Pfam" id="PF01425">
    <property type="entry name" value="Amidase"/>
    <property type="match status" value="1"/>
</dbReference>
<feature type="region of interest" description="Disordered" evidence="1">
    <location>
        <begin position="247"/>
        <end position="274"/>
    </location>
</feature>
<proteinExistence type="predicted"/>
<gene>
    <name evidence="4" type="ORF">Taro_003805</name>
</gene>
<keyword evidence="2" id="KW-1133">Transmembrane helix</keyword>
<dbReference type="InterPro" id="IPR036928">
    <property type="entry name" value="AS_sf"/>
</dbReference>
<dbReference type="EMBL" id="NMUH01000099">
    <property type="protein sequence ID" value="MQL71480.1"/>
    <property type="molecule type" value="Genomic_DNA"/>
</dbReference>
<dbReference type="AlphaFoldDB" id="A0A843TPW5"/>
<dbReference type="PANTHER" id="PTHR46310:SF5">
    <property type="entry name" value="OUTER ENVELOPE PROTEIN 64, CHLOROPLASTIC"/>
    <property type="match status" value="1"/>
</dbReference>
<evidence type="ECO:0000259" key="3">
    <source>
        <dbReference type="Pfam" id="PF01425"/>
    </source>
</evidence>
<evidence type="ECO:0000313" key="4">
    <source>
        <dbReference type="EMBL" id="MQL71480.1"/>
    </source>
</evidence>
<evidence type="ECO:0000256" key="2">
    <source>
        <dbReference type="SAM" id="Phobius"/>
    </source>
</evidence>
<keyword evidence="2" id="KW-0472">Membrane</keyword>
<feature type="domain" description="Amidase" evidence="3">
    <location>
        <begin position="134"/>
        <end position="240"/>
    </location>
</feature>
<evidence type="ECO:0000256" key="1">
    <source>
        <dbReference type="SAM" id="MobiDB-lite"/>
    </source>
</evidence>
<accession>A0A843TPW5</accession>
<keyword evidence="2" id="KW-0812">Transmembrane</keyword>
<dbReference type="OrthoDB" id="1693637at2759"/>
<comment type="caution">
    <text evidence="4">The sequence shown here is derived from an EMBL/GenBank/DDBJ whole genome shotgun (WGS) entry which is preliminary data.</text>
</comment>
<feature type="transmembrane region" description="Helical" evidence="2">
    <location>
        <begin position="77"/>
        <end position="102"/>
    </location>
</feature>
<organism evidence="4 5">
    <name type="scientific">Colocasia esculenta</name>
    <name type="common">Wild taro</name>
    <name type="synonym">Arum esculentum</name>
    <dbReference type="NCBI Taxonomy" id="4460"/>
    <lineage>
        <taxon>Eukaryota</taxon>
        <taxon>Viridiplantae</taxon>
        <taxon>Streptophyta</taxon>
        <taxon>Embryophyta</taxon>
        <taxon>Tracheophyta</taxon>
        <taxon>Spermatophyta</taxon>
        <taxon>Magnoliopsida</taxon>
        <taxon>Liliopsida</taxon>
        <taxon>Araceae</taxon>
        <taxon>Aroideae</taxon>
        <taxon>Colocasieae</taxon>
        <taxon>Colocasia</taxon>
    </lineage>
</organism>
<dbReference type="SUPFAM" id="SSF75304">
    <property type="entry name" value="Amidase signature (AS) enzymes"/>
    <property type="match status" value="1"/>
</dbReference>
<reference evidence="4" key="1">
    <citation type="submission" date="2017-07" db="EMBL/GenBank/DDBJ databases">
        <title>Taro Niue Genome Assembly and Annotation.</title>
        <authorList>
            <person name="Atibalentja N."/>
            <person name="Keating K."/>
            <person name="Fields C.J."/>
        </authorList>
    </citation>
    <scope>NUCLEOTIDE SEQUENCE</scope>
    <source>
        <strain evidence="4">Niue_2</strain>
        <tissue evidence="4">Leaf</tissue>
    </source>
</reference>
<name>A0A843TPW5_COLES</name>
<dbReference type="InterPro" id="IPR023631">
    <property type="entry name" value="Amidase_dom"/>
</dbReference>
<dbReference type="Gene3D" id="3.90.1300.10">
    <property type="entry name" value="Amidase signature (AS) domain"/>
    <property type="match status" value="1"/>
</dbReference>
<sequence length="288" mass="30082">MHAPRIAQAIVENTTAWVVAFKTVMAHPIAYIDREFGGVGSELRAVILLSSLLPLARTHAADAFLLRRLRPGTETRAAAMASTATNLWVLLGLSVAGILLVARRLRKVIKPDFGAFVERFELLPPPPPAPPKAPHPLTGLSFAVADIFDIKERTTGFGIPEWSETHGAADWTSPAVSVLIDGGATCVGKTVIDEMGYSIDGDNKHFGAPTNPAALDRIPGGSCSGSAVAVAAGLVDFSLACQRCTSPSEGGDHSISGCSSSRRHGQRRPQQWEGCATVTAATAAGAAG</sequence>
<evidence type="ECO:0000313" key="5">
    <source>
        <dbReference type="Proteomes" id="UP000652761"/>
    </source>
</evidence>